<dbReference type="AlphaFoldDB" id="A0AA39U8B8"/>
<sequence>MWTMPKMTFCLILLSYNALFAKAYLLPRADPPFQTVPETATTPDNHFNIPGVPQLKGKPADTSDPVPAVYGVRSVDIPFALLNYGNLKLFTPGQLNSPGSYTDVWAPGVDDYANQSACGIPDNAFWPSKVAIHPYWLKYAPANLGLSRYCMQDVCISVWNQDNDDYGAGDDVMLKVTDICSTNPADPTYCATPADIKIDRIKADLLFINERENLTAADNSSLENGAEYPEKVYWFFTKCWDDGLAQPAYNTTKNWFTNPALPNNQKWSEDTLTEQYQNNVAGYPAANLPPYADGAYAKGAKRQAAIFDYNKYWQIGDPDPKWCPVA</sequence>
<dbReference type="Proteomes" id="UP001166286">
    <property type="component" value="Unassembled WGS sequence"/>
</dbReference>
<keyword evidence="2" id="KW-0732">Signal</keyword>
<accession>A0AA39U8B8</accession>
<gene>
    <name evidence="3" type="ORF">JMJ35_007600</name>
</gene>
<proteinExistence type="predicted"/>
<feature type="signal peptide" evidence="2">
    <location>
        <begin position="1"/>
        <end position="23"/>
    </location>
</feature>
<evidence type="ECO:0000256" key="1">
    <source>
        <dbReference type="SAM" id="MobiDB-lite"/>
    </source>
</evidence>
<dbReference type="EMBL" id="JAFEKC020000017">
    <property type="protein sequence ID" value="KAK0510206.1"/>
    <property type="molecule type" value="Genomic_DNA"/>
</dbReference>
<protein>
    <submittedName>
        <fullName evidence="3">Uncharacterized protein</fullName>
    </submittedName>
</protein>
<organism evidence="3 4">
    <name type="scientific">Cladonia borealis</name>
    <dbReference type="NCBI Taxonomy" id="184061"/>
    <lineage>
        <taxon>Eukaryota</taxon>
        <taxon>Fungi</taxon>
        <taxon>Dikarya</taxon>
        <taxon>Ascomycota</taxon>
        <taxon>Pezizomycotina</taxon>
        <taxon>Lecanoromycetes</taxon>
        <taxon>OSLEUM clade</taxon>
        <taxon>Lecanoromycetidae</taxon>
        <taxon>Lecanorales</taxon>
        <taxon>Lecanorineae</taxon>
        <taxon>Cladoniaceae</taxon>
        <taxon>Cladonia</taxon>
    </lineage>
</organism>
<feature type="region of interest" description="Disordered" evidence="1">
    <location>
        <begin position="40"/>
        <end position="60"/>
    </location>
</feature>
<evidence type="ECO:0000313" key="4">
    <source>
        <dbReference type="Proteomes" id="UP001166286"/>
    </source>
</evidence>
<feature type="chain" id="PRO_5041463758" evidence="2">
    <location>
        <begin position="24"/>
        <end position="326"/>
    </location>
</feature>
<comment type="caution">
    <text evidence="3">The sequence shown here is derived from an EMBL/GenBank/DDBJ whole genome shotgun (WGS) entry which is preliminary data.</text>
</comment>
<evidence type="ECO:0000256" key="2">
    <source>
        <dbReference type="SAM" id="SignalP"/>
    </source>
</evidence>
<reference evidence="3" key="1">
    <citation type="submission" date="2023-03" db="EMBL/GenBank/DDBJ databases">
        <title>Complete genome of Cladonia borealis.</title>
        <authorList>
            <person name="Park H."/>
        </authorList>
    </citation>
    <scope>NUCLEOTIDE SEQUENCE</scope>
    <source>
        <strain evidence="3">ANT050790</strain>
    </source>
</reference>
<name>A0AA39U8B8_9LECA</name>
<evidence type="ECO:0000313" key="3">
    <source>
        <dbReference type="EMBL" id="KAK0510206.1"/>
    </source>
</evidence>
<keyword evidence="4" id="KW-1185">Reference proteome</keyword>